<dbReference type="AlphaFoldDB" id="A0A6A6IA88"/>
<feature type="region of interest" description="Disordered" evidence="2">
    <location>
        <begin position="421"/>
        <end position="460"/>
    </location>
</feature>
<protein>
    <recommendedName>
        <fullName evidence="3">RING-type domain-containing protein</fullName>
    </recommendedName>
</protein>
<gene>
    <name evidence="4" type="ORF">BU26DRAFT_506706</name>
</gene>
<feature type="compositionally biased region" description="Pro residues" evidence="2">
    <location>
        <begin position="260"/>
        <end position="281"/>
    </location>
</feature>
<feature type="compositionally biased region" description="Basic and acidic residues" evidence="2">
    <location>
        <begin position="449"/>
        <end position="460"/>
    </location>
</feature>
<keyword evidence="5" id="KW-1185">Reference proteome</keyword>
<feature type="region of interest" description="Disordered" evidence="2">
    <location>
        <begin position="185"/>
        <end position="316"/>
    </location>
</feature>
<evidence type="ECO:0000313" key="4">
    <source>
        <dbReference type="EMBL" id="KAF2247475.1"/>
    </source>
</evidence>
<feature type="region of interest" description="Disordered" evidence="2">
    <location>
        <begin position="101"/>
        <end position="162"/>
    </location>
</feature>
<dbReference type="RefSeq" id="XP_033682479.1">
    <property type="nucleotide sequence ID" value="XM_033826938.1"/>
</dbReference>
<evidence type="ECO:0000256" key="2">
    <source>
        <dbReference type="SAM" id="MobiDB-lite"/>
    </source>
</evidence>
<feature type="domain" description="RING-type" evidence="3">
    <location>
        <begin position="495"/>
        <end position="540"/>
    </location>
</feature>
<keyword evidence="1" id="KW-0862">Zinc</keyword>
<dbReference type="Proteomes" id="UP000800094">
    <property type="component" value="Unassembled WGS sequence"/>
</dbReference>
<dbReference type="GeneID" id="54580268"/>
<dbReference type="PROSITE" id="PS50089">
    <property type="entry name" value="ZF_RING_2"/>
    <property type="match status" value="1"/>
</dbReference>
<reference evidence="4" key="1">
    <citation type="journal article" date="2020" name="Stud. Mycol.">
        <title>101 Dothideomycetes genomes: a test case for predicting lifestyles and emergence of pathogens.</title>
        <authorList>
            <person name="Haridas S."/>
            <person name="Albert R."/>
            <person name="Binder M."/>
            <person name="Bloem J."/>
            <person name="Labutti K."/>
            <person name="Salamov A."/>
            <person name="Andreopoulos B."/>
            <person name="Baker S."/>
            <person name="Barry K."/>
            <person name="Bills G."/>
            <person name="Bluhm B."/>
            <person name="Cannon C."/>
            <person name="Castanera R."/>
            <person name="Culley D."/>
            <person name="Daum C."/>
            <person name="Ezra D."/>
            <person name="Gonzalez J."/>
            <person name="Henrissat B."/>
            <person name="Kuo A."/>
            <person name="Liang C."/>
            <person name="Lipzen A."/>
            <person name="Lutzoni F."/>
            <person name="Magnuson J."/>
            <person name="Mondo S."/>
            <person name="Nolan M."/>
            <person name="Ohm R."/>
            <person name="Pangilinan J."/>
            <person name="Park H.-J."/>
            <person name="Ramirez L."/>
            <person name="Alfaro M."/>
            <person name="Sun H."/>
            <person name="Tritt A."/>
            <person name="Yoshinaga Y."/>
            <person name="Zwiers L.-H."/>
            <person name="Turgeon B."/>
            <person name="Goodwin S."/>
            <person name="Spatafora J."/>
            <person name="Crous P."/>
            <person name="Grigoriev I."/>
        </authorList>
    </citation>
    <scope>NUCLEOTIDE SEQUENCE</scope>
    <source>
        <strain evidence="4">CBS 122368</strain>
    </source>
</reference>
<dbReference type="Gene3D" id="3.30.40.10">
    <property type="entry name" value="Zinc/RING finger domain, C3HC4 (zinc finger)"/>
    <property type="match status" value="1"/>
</dbReference>
<dbReference type="Pfam" id="PF13639">
    <property type="entry name" value="zf-RING_2"/>
    <property type="match status" value="1"/>
</dbReference>
<dbReference type="InterPro" id="IPR013083">
    <property type="entry name" value="Znf_RING/FYVE/PHD"/>
</dbReference>
<sequence>MPPLWDPLVVLNIAADNKCLGHLIRDPASTCKKLLSAHNTAEKHRYLDLLAHCSPQNVTVEHFWLLLGVGLCKTHARQAEEIARGYMQVVEGVLAARPTGVGVQETGAQVGGGDKDDGEAAESSTEPPPPTQGTQLAGELDAMDIDSPPSSQPEPEPEPELTPAQQIIRELRRLDHVMELPHDPYEHLWRNPAPANQQNQDAGQIMDGNPSNALSETDSVGPFAVPSSPIPFSAGELSPRPPPSPSSSGDTTMEARLRPRPSPPQRRAPVPQPAGSPPPAPASTRAARSRRSILAGLPPRPRNLPSVFDQPGGSRNLRKRLFRGPSVEVSIEDMYAHMRATEAHAQRVQQETRERIAAAREAEMRAAEQIRTVRERFRTAEERARVAEEQARITEEQARIAEGQARIAAEHVRMAAERAHYAGQEASAAEEQARNAEAEARAAQLQADEQDRKAKEEARKAVDRLRRKLRKPAYQTQLQQRCETHVPRRPFTEECTVCQEPMDGSDPGNLWWCMAGCGNSFHTACISEWLKEHPTCGLCRHPWSHELCACHPLLARFK</sequence>
<keyword evidence="1" id="KW-0863">Zinc-finger</keyword>
<dbReference type="EMBL" id="ML987197">
    <property type="protein sequence ID" value="KAF2247475.1"/>
    <property type="molecule type" value="Genomic_DNA"/>
</dbReference>
<dbReference type="SUPFAM" id="SSF57850">
    <property type="entry name" value="RING/U-box"/>
    <property type="match status" value="1"/>
</dbReference>
<dbReference type="InterPro" id="IPR001841">
    <property type="entry name" value="Znf_RING"/>
</dbReference>
<accession>A0A6A6IA88</accession>
<keyword evidence="1" id="KW-0479">Metal-binding</keyword>
<evidence type="ECO:0000313" key="5">
    <source>
        <dbReference type="Proteomes" id="UP000800094"/>
    </source>
</evidence>
<dbReference type="GO" id="GO:0008270">
    <property type="term" value="F:zinc ion binding"/>
    <property type="evidence" value="ECO:0007669"/>
    <property type="project" value="UniProtKB-KW"/>
</dbReference>
<organism evidence="4 5">
    <name type="scientific">Trematosphaeria pertusa</name>
    <dbReference type="NCBI Taxonomy" id="390896"/>
    <lineage>
        <taxon>Eukaryota</taxon>
        <taxon>Fungi</taxon>
        <taxon>Dikarya</taxon>
        <taxon>Ascomycota</taxon>
        <taxon>Pezizomycotina</taxon>
        <taxon>Dothideomycetes</taxon>
        <taxon>Pleosporomycetidae</taxon>
        <taxon>Pleosporales</taxon>
        <taxon>Massarineae</taxon>
        <taxon>Trematosphaeriaceae</taxon>
        <taxon>Trematosphaeria</taxon>
    </lineage>
</organism>
<evidence type="ECO:0000256" key="1">
    <source>
        <dbReference type="PROSITE-ProRule" id="PRU00175"/>
    </source>
</evidence>
<evidence type="ECO:0000259" key="3">
    <source>
        <dbReference type="PROSITE" id="PS50089"/>
    </source>
</evidence>
<feature type="compositionally biased region" description="Polar residues" evidence="2">
    <location>
        <begin position="209"/>
        <end position="218"/>
    </location>
</feature>
<dbReference type="OrthoDB" id="8062037at2759"/>
<feature type="compositionally biased region" description="Basic and acidic residues" evidence="2">
    <location>
        <begin position="431"/>
        <end position="440"/>
    </location>
</feature>
<dbReference type="Gene3D" id="6.10.250.1010">
    <property type="match status" value="1"/>
</dbReference>
<proteinExistence type="predicted"/>
<name>A0A6A6IA88_9PLEO</name>